<keyword evidence="2" id="KW-1185">Reference proteome</keyword>
<evidence type="ECO:0000313" key="2">
    <source>
        <dbReference type="Proteomes" id="UP000814033"/>
    </source>
</evidence>
<reference evidence="1" key="2">
    <citation type="journal article" date="2022" name="New Phytol.">
        <title>Evolutionary transition to the ectomycorrhizal habit in the genomes of a hyperdiverse lineage of mushroom-forming fungi.</title>
        <authorList>
            <person name="Looney B."/>
            <person name="Miyauchi S."/>
            <person name="Morin E."/>
            <person name="Drula E."/>
            <person name="Courty P.E."/>
            <person name="Kohler A."/>
            <person name="Kuo A."/>
            <person name="LaButti K."/>
            <person name="Pangilinan J."/>
            <person name="Lipzen A."/>
            <person name="Riley R."/>
            <person name="Andreopoulos W."/>
            <person name="He G."/>
            <person name="Johnson J."/>
            <person name="Nolan M."/>
            <person name="Tritt A."/>
            <person name="Barry K.W."/>
            <person name="Grigoriev I.V."/>
            <person name="Nagy L.G."/>
            <person name="Hibbett D."/>
            <person name="Henrissat B."/>
            <person name="Matheny P.B."/>
            <person name="Labbe J."/>
            <person name="Martin F.M."/>
        </authorList>
    </citation>
    <scope>NUCLEOTIDE SEQUENCE</scope>
    <source>
        <strain evidence="1">FP105234-sp</strain>
    </source>
</reference>
<reference evidence="1" key="1">
    <citation type="submission" date="2021-02" db="EMBL/GenBank/DDBJ databases">
        <authorList>
            <consortium name="DOE Joint Genome Institute"/>
            <person name="Ahrendt S."/>
            <person name="Looney B.P."/>
            <person name="Miyauchi S."/>
            <person name="Morin E."/>
            <person name="Drula E."/>
            <person name="Courty P.E."/>
            <person name="Chicoki N."/>
            <person name="Fauchery L."/>
            <person name="Kohler A."/>
            <person name="Kuo A."/>
            <person name="Labutti K."/>
            <person name="Pangilinan J."/>
            <person name="Lipzen A."/>
            <person name="Riley R."/>
            <person name="Andreopoulos W."/>
            <person name="He G."/>
            <person name="Johnson J."/>
            <person name="Barry K.W."/>
            <person name="Grigoriev I.V."/>
            <person name="Nagy L."/>
            <person name="Hibbett D."/>
            <person name="Henrissat B."/>
            <person name="Matheny P.B."/>
            <person name="Labbe J."/>
            <person name="Martin F."/>
        </authorList>
    </citation>
    <scope>NUCLEOTIDE SEQUENCE</scope>
    <source>
        <strain evidence="1">FP105234-sp</strain>
    </source>
</reference>
<dbReference type="Proteomes" id="UP000814033">
    <property type="component" value="Unassembled WGS sequence"/>
</dbReference>
<comment type="caution">
    <text evidence="1">The sequence shown here is derived from an EMBL/GenBank/DDBJ whole genome shotgun (WGS) entry which is preliminary data.</text>
</comment>
<proteinExistence type="predicted"/>
<accession>A0ACB8R0A7</accession>
<feature type="non-terminal residue" evidence="1">
    <location>
        <position position="285"/>
    </location>
</feature>
<name>A0ACB8R0A7_9AGAM</name>
<protein>
    <submittedName>
        <fullName evidence="1">Uncharacterized protein</fullName>
    </submittedName>
</protein>
<organism evidence="1 2">
    <name type="scientific">Auriscalpium vulgare</name>
    <dbReference type="NCBI Taxonomy" id="40419"/>
    <lineage>
        <taxon>Eukaryota</taxon>
        <taxon>Fungi</taxon>
        <taxon>Dikarya</taxon>
        <taxon>Basidiomycota</taxon>
        <taxon>Agaricomycotina</taxon>
        <taxon>Agaricomycetes</taxon>
        <taxon>Russulales</taxon>
        <taxon>Auriscalpiaceae</taxon>
        <taxon>Auriscalpium</taxon>
    </lineage>
</organism>
<evidence type="ECO:0000313" key="1">
    <source>
        <dbReference type="EMBL" id="KAI0037322.1"/>
    </source>
</evidence>
<dbReference type="EMBL" id="MU277081">
    <property type="protein sequence ID" value="KAI0037322.1"/>
    <property type="molecule type" value="Genomic_DNA"/>
</dbReference>
<gene>
    <name evidence="1" type="ORF">FA95DRAFT_1578915</name>
</gene>
<sequence>MPRLPRIVLKSSSAYSERLKKACFAGSDERKPPAATCMYCAGPGRLGMTFKPEHAGHWHAVCFNSQCPWRSSAHNAKRTARAWYPPQVFPTADQVAVIENIRRADALAKAALKLARAQEAKHLKPKAKTAQAGQMDADARVAASMAAEEVAALRAAVEQIDHDLAFALTLVDADAGEGPDRSSSVVPDSVSQDTTMRSVSERGVANGSQEVSRADGQDGDDEDGDDGAGEDGGESATGGGTPVWGFKNIRMTFWREVQHYAFNEIIFSKRFIVSDELPSAKLRAA</sequence>